<organism evidence="4 5">
    <name type="scientific">Lactarius akahatsu</name>
    <dbReference type="NCBI Taxonomy" id="416441"/>
    <lineage>
        <taxon>Eukaryota</taxon>
        <taxon>Fungi</taxon>
        <taxon>Dikarya</taxon>
        <taxon>Basidiomycota</taxon>
        <taxon>Agaricomycotina</taxon>
        <taxon>Agaricomycetes</taxon>
        <taxon>Russulales</taxon>
        <taxon>Russulaceae</taxon>
        <taxon>Lactarius</taxon>
    </lineage>
</organism>
<sequence>MSIDRRKPFALLQPNDSKPVDAAPTTATATARLTISRPRRQMPAYHYQHHQHPQHSQKRYATMIPGSSRSSATSSAESLYSNAGSVPRRRKLSAAEDVAARVRARWAALEALERAGASSSGTSPSSAQRRRSPSTDELEKEKENAAVPMQVDSYEKPLPPRPPALALHIGAVAAPPEAAPTTAGTTLVVMMDTREDDAPPSAPAALTATTMATTATAAGPPMTGESTVRTTPTSLTFVETDSVSPVLQRRPTRAVTPPQVRRRASITDELEEAREEATLTMLRSPRTDGLLRCPRRGCGELLGGVRALTFHLHIHAVGAGSYACVRCGGAFESARDLARHACARRRARERLRRVVRAWTCLSPTNHPTLEKQPQQQQQRQRHYKRNDDNHYY</sequence>
<evidence type="ECO:0000256" key="1">
    <source>
        <dbReference type="PROSITE-ProRule" id="PRU00042"/>
    </source>
</evidence>
<keyword evidence="5" id="KW-1185">Reference proteome</keyword>
<gene>
    <name evidence="4" type="ORF">EDB92DRAFT_681698</name>
</gene>
<keyword evidence="1" id="KW-0862">Zinc</keyword>
<evidence type="ECO:0000313" key="5">
    <source>
        <dbReference type="Proteomes" id="UP001201163"/>
    </source>
</evidence>
<evidence type="ECO:0000259" key="3">
    <source>
        <dbReference type="PROSITE" id="PS50157"/>
    </source>
</evidence>
<feature type="compositionally biased region" description="Low complexity" evidence="2">
    <location>
        <begin position="113"/>
        <end position="127"/>
    </location>
</feature>
<name>A0AAD4LJS6_9AGAM</name>
<dbReference type="InterPro" id="IPR013087">
    <property type="entry name" value="Znf_C2H2_type"/>
</dbReference>
<dbReference type="GO" id="GO:0008270">
    <property type="term" value="F:zinc ion binding"/>
    <property type="evidence" value="ECO:0007669"/>
    <property type="project" value="UniProtKB-KW"/>
</dbReference>
<proteinExistence type="predicted"/>
<reference evidence="4" key="1">
    <citation type="submission" date="2022-01" db="EMBL/GenBank/DDBJ databases">
        <title>Comparative genomics reveals a dynamic genome evolution in the ectomycorrhizal milk-cap (Lactarius) mushrooms.</title>
        <authorList>
            <consortium name="DOE Joint Genome Institute"/>
            <person name="Lebreton A."/>
            <person name="Tang N."/>
            <person name="Kuo A."/>
            <person name="LaButti K."/>
            <person name="Drula E."/>
            <person name="Barry K."/>
            <person name="Clum A."/>
            <person name="Lipzen A."/>
            <person name="Mousain D."/>
            <person name="Ng V."/>
            <person name="Wang R."/>
            <person name="Wang X."/>
            <person name="Dai Y."/>
            <person name="Henrissat B."/>
            <person name="Grigoriev I.V."/>
            <person name="Guerin-Laguette A."/>
            <person name="Yu F."/>
            <person name="Martin F.M."/>
        </authorList>
    </citation>
    <scope>NUCLEOTIDE SEQUENCE</scope>
    <source>
        <strain evidence="4">QP</strain>
    </source>
</reference>
<feature type="region of interest" description="Disordered" evidence="2">
    <location>
        <begin position="365"/>
        <end position="392"/>
    </location>
</feature>
<feature type="domain" description="C2H2-type" evidence="3">
    <location>
        <begin position="322"/>
        <end position="349"/>
    </location>
</feature>
<keyword evidence="1" id="KW-0863">Zinc-finger</keyword>
<feature type="compositionally biased region" description="Low complexity" evidence="2">
    <location>
        <begin position="67"/>
        <end position="81"/>
    </location>
</feature>
<feature type="compositionally biased region" description="Basic and acidic residues" evidence="2">
    <location>
        <begin position="133"/>
        <end position="144"/>
    </location>
</feature>
<dbReference type="Proteomes" id="UP001201163">
    <property type="component" value="Unassembled WGS sequence"/>
</dbReference>
<feature type="compositionally biased region" description="Basic residues" evidence="2">
    <location>
        <begin position="47"/>
        <end position="58"/>
    </location>
</feature>
<accession>A0AAD4LJS6</accession>
<feature type="region of interest" description="Disordered" evidence="2">
    <location>
        <begin position="113"/>
        <end position="148"/>
    </location>
</feature>
<evidence type="ECO:0000256" key="2">
    <source>
        <dbReference type="SAM" id="MobiDB-lite"/>
    </source>
</evidence>
<dbReference type="EMBL" id="JAKELL010000027">
    <property type="protein sequence ID" value="KAH8991175.1"/>
    <property type="molecule type" value="Genomic_DNA"/>
</dbReference>
<feature type="compositionally biased region" description="Low complexity" evidence="2">
    <location>
        <begin position="22"/>
        <end position="34"/>
    </location>
</feature>
<dbReference type="PROSITE" id="PS50157">
    <property type="entry name" value="ZINC_FINGER_C2H2_2"/>
    <property type="match status" value="1"/>
</dbReference>
<protein>
    <recommendedName>
        <fullName evidence="3">C2H2-type domain-containing protein</fullName>
    </recommendedName>
</protein>
<keyword evidence="1" id="KW-0479">Metal-binding</keyword>
<comment type="caution">
    <text evidence="4">The sequence shown here is derived from an EMBL/GenBank/DDBJ whole genome shotgun (WGS) entry which is preliminary data.</text>
</comment>
<evidence type="ECO:0000313" key="4">
    <source>
        <dbReference type="EMBL" id="KAH8991175.1"/>
    </source>
</evidence>
<dbReference type="AlphaFoldDB" id="A0AAD4LJS6"/>
<feature type="region of interest" description="Disordered" evidence="2">
    <location>
        <begin position="1"/>
        <end position="92"/>
    </location>
</feature>